<dbReference type="InParanoid" id="A0A1Y2E4K0"/>
<comment type="caution">
    <text evidence="3">The sequence shown here is derived from an EMBL/GenBank/DDBJ whole genome shotgun (WGS) entry which is preliminary data.</text>
</comment>
<protein>
    <submittedName>
        <fullName evidence="3">Uncharacterized protein</fullName>
    </submittedName>
</protein>
<feature type="compositionally biased region" description="Gly residues" evidence="1">
    <location>
        <begin position="115"/>
        <end position="125"/>
    </location>
</feature>
<dbReference type="Proteomes" id="UP000193689">
    <property type="component" value="Unassembled WGS sequence"/>
</dbReference>
<evidence type="ECO:0000313" key="4">
    <source>
        <dbReference type="Proteomes" id="UP000193689"/>
    </source>
</evidence>
<keyword evidence="2" id="KW-1133">Transmembrane helix</keyword>
<reference evidence="3 4" key="1">
    <citation type="submission" date="2016-07" db="EMBL/GenBank/DDBJ databases">
        <title>Pervasive Adenine N6-methylation of Active Genes in Fungi.</title>
        <authorList>
            <consortium name="DOE Joint Genome Institute"/>
            <person name="Mondo S.J."/>
            <person name="Dannebaum R.O."/>
            <person name="Kuo R.C."/>
            <person name="Labutti K."/>
            <person name="Haridas S."/>
            <person name="Kuo A."/>
            <person name="Salamov A."/>
            <person name="Ahrendt S.R."/>
            <person name="Lipzen A."/>
            <person name="Sullivan W."/>
            <person name="Andreopoulos W.B."/>
            <person name="Clum A."/>
            <person name="Lindquist E."/>
            <person name="Daum C."/>
            <person name="Ramamoorthy G.K."/>
            <person name="Gryganskyi A."/>
            <person name="Culley D."/>
            <person name="Magnuson J.K."/>
            <person name="James T.Y."/>
            <person name="O'Malley M.A."/>
            <person name="Stajich J.E."/>
            <person name="Spatafora J.W."/>
            <person name="Visel A."/>
            <person name="Grigoriev I.V."/>
        </authorList>
    </citation>
    <scope>NUCLEOTIDE SEQUENCE [LARGE SCALE GENOMIC DNA]</scope>
    <source>
        <strain evidence="3 4">CBS 129021</strain>
    </source>
</reference>
<accession>A0A1Y2E4K0</accession>
<feature type="non-terminal residue" evidence="3">
    <location>
        <position position="167"/>
    </location>
</feature>
<evidence type="ECO:0000256" key="1">
    <source>
        <dbReference type="SAM" id="MobiDB-lite"/>
    </source>
</evidence>
<dbReference type="GeneID" id="63776248"/>
<keyword evidence="4" id="KW-1185">Reference proteome</keyword>
<name>A0A1Y2E4K0_9PEZI</name>
<gene>
    <name evidence="3" type="ORF">BCR38DRAFT_430464</name>
</gene>
<proteinExistence type="predicted"/>
<dbReference type="RefSeq" id="XP_040717457.1">
    <property type="nucleotide sequence ID" value="XM_040860036.1"/>
</dbReference>
<dbReference type="EMBL" id="MCFJ01000005">
    <property type="protein sequence ID" value="ORY66493.1"/>
    <property type="molecule type" value="Genomic_DNA"/>
</dbReference>
<keyword evidence="2" id="KW-0812">Transmembrane</keyword>
<feature type="region of interest" description="Disordered" evidence="1">
    <location>
        <begin position="114"/>
        <end position="167"/>
    </location>
</feature>
<keyword evidence="2" id="KW-0472">Membrane</keyword>
<sequence>MVKPNDAIALIIILHILVIAIIAYLLARLVRNARSSPSSKTTSYYDTSSLISSPIPSPFQGFGINPGGAPRGGRVNVVDVDGRGRGRPGVPGRPGGNANIVDMGEPGGNVNVVDGGSGNGRGRGGNVNIQSGPEGRDNVVNVENENGNHGRGGNVNIQPDPQGRVNI</sequence>
<dbReference type="AlphaFoldDB" id="A0A1Y2E4K0"/>
<feature type="compositionally biased region" description="Low complexity" evidence="1">
    <location>
        <begin position="138"/>
        <end position="147"/>
    </location>
</feature>
<feature type="transmembrane region" description="Helical" evidence="2">
    <location>
        <begin position="6"/>
        <end position="27"/>
    </location>
</feature>
<evidence type="ECO:0000256" key="2">
    <source>
        <dbReference type="SAM" id="Phobius"/>
    </source>
</evidence>
<organism evidence="3 4">
    <name type="scientific">Pseudomassariella vexata</name>
    <dbReference type="NCBI Taxonomy" id="1141098"/>
    <lineage>
        <taxon>Eukaryota</taxon>
        <taxon>Fungi</taxon>
        <taxon>Dikarya</taxon>
        <taxon>Ascomycota</taxon>
        <taxon>Pezizomycotina</taxon>
        <taxon>Sordariomycetes</taxon>
        <taxon>Xylariomycetidae</taxon>
        <taxon>Amphisphaeriales</taxon>
        <taxon>Pseudomassariaceae</taxon>
        <taxon>Pseudomassariella</taxon>
    </lineage>
</organism>
<evidence type="ECO:0000313" key="3">
    <source>
        <dbReference type="EMBL" id="ORY66493.1"/>
    </source>
</evidence>